<reference evidence="2" key="1">
    <citation type="journal article" date="2013" name="New Phytol.">
        <title>Comparative genomic and transcriptomic analyses reveal the hemibiotrophic stage shift of Colletotrichum fungi.</title>
        <authorList>
            <person name="Gan P."/>
            <person name="Ikeda K."/>
            <person name="Irieda H."/>
            <person name="Narusaka M."/>
            <person name="O'Connell R.J."/>
            <person name="Narusaka Y."/>
            <person name="Takano Y."/>
            <person name="Kubo Y."/>
            <person name="Shirasu K."/>
        </authorList>
    </citation>
    <scope>NUCLEOTIDE SEQUENCE [LARGE SCALE GENOMIC DNA]</scope>
    <source>
        <strain evidence="2">104-T / ATCC 96160 / CBS 514.97 / LARS 414 / MAFF 240422</strain>
    </source>
</reference>
<dbReference type="EMBL" id="AMCV02000037">
    <property type="protein sequence ID" value="TDZ15992.1"/>
    <property type="molecule type" value="Genomic_DNA"/>
</dbReference>
<accession>A0A484FDA0</accession>
<keyword evidence="2" id="KW-1185">Reference proteome</keyword>
<dbReference type="AlphaFoldDB" id="A0A484FDA0"/>
<evidence type="ECO:0000313" key="1">
    <source>
        <dbReference type="EMBL" id="TDZ15992.1"/>
    </source>
</evidence>
<gene>
    <name evidence="1" type="ORF">Cob_v010979</name>
</gene>
<proteinExistence type="predicted"/>
<protein>
    <submittedName>
        <fullName evidence="1">Uncharacterized protein</fullName>
    </submittedName>
</protein>
<organism evidence="1 2">
    <name type="scientific">Colletotrichum orbiculare (strain 104-T / ATCC 96160 / CBS 514.97 / LARS 414 / MAFF 240422)</name>
    <name type="common">Cucumber anthracnose fungus</name>
    <name type="synonym">Colletotrichum lagenarium</name>
    <dbReference type="NCBI Taxonomy" id="1213857"/>
    <lineage>
        <taxon>Eukaryota</taxon>
        <taxon>Fungi</taxon>
        <taxon>Dikarya</taxon>
        <taxon>Ascomycota</taxon>
        <taxon>Pezizomycotina</taxon>
        <taxon>Sordariomycetes</taxon>
        <taxon>Hypocreomycetidae</taxon>
        <taxon>Glomerellales</taxon>
        <taxon>Glomerellaceae</taxon>
        <taxon>Colletotrichum</taxon>
        <taxon>Colletotrichum orbiculare species complex</taxon>
    </lineage>
</organism>
<sequence>MSGLPFQHSRFISLGAQFDKERIIAMFSSLNSYWFMVPEAPDGGYFLFIHVRGIAGSHRDIRPIEFNH</sequence>
<comment type="caution">
    <text evidence="1">The sequence shown here is derived from an EMBL/GenBank/DDBJ whole genome shotgun (WGS) entry which is preliminary data.</text>
</comment>
<name>A0A484FDA0_COLOR</name>
<dbReference type="Proteomes" id="UP000014480">
    <property type="component" value="Unassembled WGS sequence"/>
</dbReference>
<reference evidence="2" key="2">
    <citation type="journal article" date="2019" name="Mol. Plant Microbe Interact.">
        <title>Genome sequence resources for four phytopathogenic fungi from the Colletotrichum orbiculare species complex.</title>
        <authorList>
            <person name="Gan P."/>
            <person name="Tsushima A."/>
            <person name="Narusaka M."/>
            <person name="Narusaka Y."/>
            <person name="Takano Y."/>
            <person name="Kubo Y."/>
            <person name="Shirasu K."/>
        </authorList>
    </citation>
    <scope>GENOME REANNOTATION</scope>
    <source>
        <strain evidence="2">104-T / ATCC 96160 / CBS 514.97 / LARS 414 / MAFF 240422</strain>
    </source>
</reference>
<evidence type="ECO:0000313" key="2">
    <source>
        <dbReference type="Proteomes" id="UP000014480"/>
    </source>
</evidence>